<evidence type="ECO:0000313" key="3">
    <source>
        <dbReference type="EMBL" id="MEQ2453603.1"/>
    </source>
</evidence>
<sequence>MSKSKKAVIVASIFIVVGVIIAFLSIAINGFHFPNGSVDLLGMKALPDYVKKTVQITDDFNAIDIAGEASTDVMIKNSDNGTNYIEYYDTDGLTNHAEVVDGVLTFRCEDKRTHHPTISLGFGQDTTTVVYLADKEYESIQVTTASGDIDYLYSHKTDSKPVFNSSYTSLKTNSGDIHIADIEANTLTVKTTSGDISISNGSFTTKLELHASSGDIQLNRITTDQAEFYTTSGYVSASDITANTSLSSNTTSGDIDMSITAADTISISATSGDIDLALASDRNYSFLADTQNGDVDIPHGANYSEYECGVSTTSGDISIRQK</sequence>
<protein>
    <submittedName>
        <fullName evidence="3">DUF4097 domain-containing protein</fullName>
    </submittedName>
</protein>
<dbReference type="EMBL" id="JBBNFM010000003">
    <property type="protein sequence ID" value="MEQ2453603.1"/>
    <property type="molecule type" value="Genomic_DNA"/>
</dbReference>
<dbReference type="RefSeq" id="WP_118674643.1">
    <property type="nucleotide sequence ID" value="NZ_JBBNFM010000003.1"/>
</dbReference>
<evidence type="ECO:0000259" key="2">
    <source>
        <dbReference type="Pfam" id="PF13349"/>
    </source>
</evidence>
<dbReference type="Gene3D" id="2.160.20.120">
    <property type="match status" value="1"/>
</dbReference>
<evidence type="ECO:0000256" key="1">
    <source>
        <dbReference type="SAM" id="Phobius"/>
    </source>
</evidence>
<dbReference type="InterPro" id="IPR025164">
    <property type="entry name" value="Toastrack_DUF4097"/>
</dbReference>
<feature type="transmembrane region" description="Helical" evidence="1">
    <location>
        <begin position="7"/>
        <end position="28"/>
    </location>
</feature>
<evidence type="ECO:0000313" key="4">
    <source>
        <dbReference type="Proteomes" id="UP001482186"/>
    </source>
</evidence>
<feature type="domain" description="DUF4097" evidence="2">
    <location>
        <begin position="61"/>
        <end position="320"/>
    </location>
</feature>
<keyword evidence="4" id="KW-1185">Reference proteome</keyword>
<dbReference type="Pfam" id="PF13349">
    <property type="entry name" value="DUF4097"/>
    <property type="match status" value="1"/>
</dbReference>
<keyword evidence="1" id="KW-0472">Membrane</keyword>
<keyword evidence="1" id="KW-1133">Transmembrane helix</keyword>
<keyword evidence="1" id="KW-0812">Transmembrane</keyword>
<proteinExistence type="predicted"/>
<accession>A0ABV1EG90</accession>
<reference evidence="3 4" key="1">
    <citation type="submission" date="2024-04" db="EMBL/GenBank/DDBJ databases">
        <title>Human intestinal bacterial collection.</title>
        <authorList>
            <person name="Pauvert C."/>
            <person name="Hitch T.C.A."/>
            <person name="Clavel T."/>
        </authorList>
    </citation>
    <scope>NUCLEOTIDE SEQUENCE [LARGE SCALE GENOMIC DNA]</scope>
    <source>
        <strain evidence="3 4">CLA-AA-H141</strain>
    </source>
</reference>
<name>A0ABV1EG90_9FIRM</name>
<gene>
    <name evidence="3" type="ORF">AAAT04_06010</name>
</gene>
<organism evidence="3 4">
    <name type="scientific">Coprococcus ammoniilyticus</name>
    <dbReference type="NCBI Taxonomy" id="2981785"/>
    <lineage>
        <taxon>Bacteria</taxon>
        <taxon>Bacillati</taxon>
        <taxon>Bacillota</taxon>
        <taxon>Clostridia</taxon>
        <taxon>Lachnospirales</taxon>
        <taxon>Lachnospiraceae</taxon>
        <taxon>Coprococcus</taxon>
    </lineage>
</organism>
<comment type="caution">
    <text evidence="3">The sequence shown here is derived from an EMBL/GenBank/DDBJ whole genome shotgun (WGS) entry which is preliminary data.</text>
</comment>
<dbReference type="Proteomes" id="UP001482186">
    <property type="component" value="Unassembled WGS sequence"/>
</dbReference>